<keyword evidence="3" id="KW-1185">Reference proteome</keyword>
<evidence type="ECO:0000313" key="2">
    <source>
        <dbReference type="EMBL" id="KAJ1188462.1"/>
    </source>
</evidence>
<name>A0AAV7ULG5_PLEWA</name>
<protein>
    <submittedName>
        <fullName evidence="2">Uncharacterized protein</fullName>
    </submittedName>
</protein>
<dbReference type="Proteomes" id="UP001066276">
    <property type="component" value="Chromosome 3_1"/>
</dbReference>
<dbReference type="EMBL" id="JANPWB010000005">
    <property type="protein sequence ID" value="KAJ1188462.1"/>
    <property type="molecule type" value="Genomic_DNA"/>
</dbReference>
<sequence>MHSSRCPRGKAGTYYCSSDVALRSAMRSQPWPQETELELGSARAAAFPLRVVPARRTKKGGVPCQAALSSGRLMVSQKRGGRSHPAECLITEGSSPDQDRYAGEPNKGFTHQY</sequence>
<evidence type="ECO:0000256" key="1">
    <source>
        <dbReference type="SAM" id="MobiDB-lite"/>
    </source>
</evidence>
<evidence type="ECO:0000313" key="3">
    <source>
        <dbReference type="Proteomes" id="UP001066276"/>
    </source>
</evidence>
<gene>
    <name evidence="2" type="ORF">NDU88_005223</name>
</gene>
<organism evidence="2 3">
    <name type="scientific">Pleurodeles waltl</name>
    <name type="common">Iberian ribbed newt</name>
    <dbReference type="NCBI Taxonomy" id="8319"/>
    <lineage>
        <taxon>Eukaryota</taxon>
        <taxon>Metazoa</taxon>
        <taxon>Chordata</taxon>
        <taxon>Craniata</taxon>
        <taxon>Vertebrata</taxon>
        <taxon>Euteleostomi</taxon>
        <taxon>Amphibia</taxon>
        <taxon>Batrachia</taxon>
        <taxon>Caudata</taxon>
        <taxon>Salamandroidea</taxon>
        <taxon>Salamandridae</taxon>
        <taxon>Pleurodelinae</taxon>
        <taxon>Pleurodeles</taxon>
    </lineage>
</organism>
<dbReference type="AlphaFoldDB" id="A0AAV7ULG5"/>
<proteinExistence type="predicted"/>
<accession>A0AAV7ULG5</accession>
<comment type="caution">
    <text evidence="2">The sequence shown here is derived from an EMBL/GenBank/DDBJ whole genome shotgun (WGS) entry which is preliminary data.</text>
</comment>
<feature type="region of interest" description="Disordered" evidence="1">
    <location>
        <begin position="75"/>
        <end position="113"/>
    </location>
</feature>
<reference evidence="2" key="1">
    <citation type="journal article" date="2022" name="bioRxiv">
        <title>Sequencing and chromosome-scale assembly of the giantPleurodeles waltlgenome.</title>
        <authorList>
            <person name="Brown T."/>
            <person name="Elewa A."/>
            <person name="Iarovenko S."/>
            <person name="Subramanian E."/>
            <person name="Araus A.J."/>
            <person name="Petzold A."/>
            <person name="Susuki M."/>
            <person name="Suzuki K.-i.T."/>
            <person name="Hayashi T."/>
            <person name="Toyoda A."/>
            <person name="Oliveira C."/>
            <person name="Osipova E."/>
            <person name="Leigh N.D."/>
            <person name="Simon A."/>
            <person name="Yun M.H."/>
        </authorList>
    </citation>
    <scope>NUCLEOTIDE SEQUENCE</scope>
    <source>
        <strain evidence="2">20211129_DDA</strain>
        <tissue evidence="2">Liver</tissue>
    </source>
</reference>